<protein>
    <recommendedName>
        <fullName evidence="1">Methyltransferase domain-containing protein</fullName>
    </recommendedName>
</protein>
<dbReference type="SUPFAM" id="SSF53335">
    <property type="entry name" value="S-adenosyl-L-methionine-dependent methyltransferases"/>
    <property type="match status" value="1"/>
</dbReference>
<sequence>MHNPLPEQNGTVDYTADHYTKTASFVFSDEFTAPIISWLNASPGDRVIDIGCGSGELTVKIQTAVGAEGFVLGVDYNEDMISKASRNGVKNTFVCDVQNLQLPPGVSQEKSFDVAFSNAALHWCKRNPAGVLEGLKRVLKDGGRFICEMGGYMNCIGVRSCLHHAVRKRGFDPEDMDPWYFPTIEEYQTLLKTAGFRVDTISLIPRLTPLKDGGLRGWLQLFARGTFLKAFNDVDAEAIIDEVVQMCEIDCKDRSGNWSLMYVRLRFAATLVC</sequence>
<dbReference type="InterPro" id="IPR025714">
    <property type="entry name" value="Methyltranfer_dom"/>
</dbReference>
<dbReference type="InterPro" id="IPR029063">
    <property type="entry name" value="SAM-dependent_MTases_sf"/>
</dbReference>
<evidence type="ECO:0000259" key="1">
    <source>
        <dbReference type="Pfam" id="PF13847"/>
    </source>
</evidence>
<name>A0A0C9U661_PAXIN</name>
<evidence type="ECO:0000313" key="2">
    <source>
        <dbReference type="EMBL" id="KIJ14927.1"/>
    </source>
</evidence>
<evidence type="ECO:0000313" key="3">
    <source>
        <dbReference type="Proteomes" id="UP000053647"/>
    </source>
</evidence>
<dbReference type="Proteomes" id="UP000053647">
    <property type="component" value="Unassembled WGS sequence"/>
</dbReference>
<gene>
    <name evidence="2" type="ORF">PAXINDRAFT_99731</name>
</gene>
<dbReference type="EMBL" id="KN819339">
    <property type="protein sequence ID" value="KIJ14927.1"/>
    <property type="molecule type" value="Genomic_DNA"/>
</dbReference>
<dbReference type="PANTHER" id="PTHR43861">
    <property type="entry name" value="TRANS-ACONITATE 2-METHYLTRANSFERASE-RELATED"/>
    <property type="match status" value="1"/>
</dbReference>
<accession>A0A0C9U661</accession>
<dbReference type="OrthoDB" id="10017101at2759"/>
<proteinExistence type="predicted"/>
<dbReference type="Gene3D" id="3.40.50.150">
    <property type="entry name" value="Vaccinia Virus protein VP39"/>
    <property type="match status" value="1"/>
</dbReference>
<dbReference type="Pfam" id="PF13847">
    <property type="entry name" value="Methyltransf_31"/>
    <property type="match status" value="1"/>
</dbReference>
<reference evidence="3" key="2">
    <citation type="submission" date="2015-01" db="EMBL/GenBank/DDBJ databases">
        <title>Evolutionary Origins and Diversification of the Mycorrhizal Mutualists.</title>
        <authorList>
            <consortium name="DOE Joint Genome Institute"/>
            <consortium name="Mycorrhizal Genomics Consortium"/>
            <person name="Kohler A."/>
            <person name="Kuo A."/>
            <person name="Nagy L.G."/>
            <person name="Floudas D."/>
            <person name="Copeland A."/>
            <person name="Barry K.W."/>
            <person name="Cichocki N."/>
            <person name="Veneault-Fourrey C."/>
            <person name="LaButti K."/>
            <person name="Lindquist E.A."/>
            <person name="Lipzen A."/>
            <person name="Lundell T."/>
            <person name="Morin E."/>
            <person name="Murat C."/>
            <person name="Riley R."/>
            <person name="Ohm R."/>
            <person name="Sun H."/>
            <person name="Tunlid A."/>
            <person name="Henrissat B."/>
            <person name="Grigoriev I.V."/>
            <person name="Hibbett D.S."/>
            <person name="Martin F."/>
        </authorList>
    </citation>
    <scope>NUCLEOTIDE SEQUENCE [LARGE SCALE GENOMIC DNA]</scope>
    <source>
        <strain evidence="3">ATCC 200175</strain>
    </source>
</reference>
<dbReference type="CDD" id="cd02440">
    <property type="entry name" value="AdoMet_MTases"/>
    <property type="match status" value="1"/>
</dbReference>
<dbReference type="HOGENOM" id="CLU_037990_5_3_1"/>
<organism evidence="2 3">
    <name type="scientific">Paxillus involutus ATCC 200175</name>
    <dbReference type="NCBI Taxonomy" id="664439"/>
    <lineage>
        <taxon>Eukaryota</taxon>
        <taxon>Fungi</taxon>
        <taxon>Dikarya</taxon>
        <taxon>Basidiomycota</taxon>
        <taxon>Agaricomycotina</taxon>
        <taxon>Agaricomycetes</taxon>
        <taxon>Agaricomycetidae</taxon>
        <taxon>Boletales</taxon>
        <taxon>Paxilineae</taxon>
        <taxon>Paxillaceae</taxon>
        <taxon>Paxillus</taxon>
    </lineage>
</organism>
<dbReference type="PANTHER" id="PTHR43861:SF1">
    <property type="entry name" value="TRANS-ACONITATE 2-METHYLTRANSFERASE"/>
    <property type="match status" value="1"/>
</dbReference>
<feature type="domain" description="Methyltransferase" evidence="1">
    <location>
        <begin position="43"/>
        <end position="148"/>
    </location>
</feature>
<keyword evidence="3" id="KW-1185">Reference proteome</keyword>
<dbReference type="AlphaFoldDB" id="A0A0C9U661"/>
<reference evidence="2 3" key="1">
    <citation type="submission" date="2014-06" db="EMBL/GenBank/DDBJ databases">
        <authorList>
            <consortium name="DOE Joint Genome Institute"/>
            <person name="Kuo A."/>
            <person name="Kohler A."/>
            <person name="Nagy L.G."/>
            <person name="Floudas D."/>
            <person name="Copeland A."/>
            <person name="Barry K.W."/>
            <person name="Cichocki N."/>
            <person name="Veneault-Fourrey C."/>
            <person name="LaButti K."/>
            <person name="Lindquist E.A."/>
            <person name="Lipzen A."/>
            <person name="Lundell T."/>
            <person name="Morin E."/>
            <person name="Murat C."/>
            <person name="Sun H."/>
            <person name="Tunlid A."/>
            <person name="Henrissat B."/>
            <person name="Grigoriev I.V."/>
            <person name="Hibbett D.S."/>
            <person name="Martin F."/>
            <person name="Nordberg H.P."/>
            <person name="Cantor M.N."/>
            <person name="Hua S.X."/>
        </authorList>
    </citation>
    <scope>NUCLEOTIDE SEQUENCE [LARGE SCALE GENOMIC DNA]</scope>
    <source>
        <strain evidence="2 3">ATCC 200175</strain>
    </source>
</reference>